<organism evidence="8 9">
    <name type="scientific">Geobacter argillaceus</name>
    <dbReference type="NCBI Taxonomy" id="345631"/>
    <lineage>
        <taxon>Bacteria</taxon>
        <taxon>Pseudomonadati</taxon>
        <taxon>Thermodesulfobacteriota</taxon>
        <taxon>Desulfuromonadia</taxon>
        <taxon>Geobacterales</taxon>
        <taxon>Geobacteraceae</taxon>
        <taxon>Geobacter</taxon>
    </lineage>
</organism>
<dbReference type="Pfam" id="PF00849">
    <property type="entry name" value="PseudoU_synth_2"/>
    <property type="match status" value="1"/>
</dbReference>
<dbReference type="InterPro" id="IPR006145">
    <property type="entry name" value="PsdUridine_synth_RsuA/RluA"/>
</dbReference>
<keyword evidence="9" id="KW-1185">Reference proteome</keyword>
<dbReference type="OrthoDB" id="9807213at2"/>
<dbReference type="Gene3D" id="3.30.70.1560">
    <property type="entry name" value="Alpha-L RNA-binding motif"/>
    <property type="match status" value="1"/>
</dbReference>
<dbReference type="SMART" id="SM00363">
    <property type="entry name" value="S4"/>
    <property type="match status" value="1"/>
</dbReference>
<protein>
    <recommendedName>
        <fullName evidence="5">Pseudouridine synthase</fullName>
        <ecNumber evidence="5">5.4.99.-</ecNumber>
    </recommendedName>
</protein>
<dbReference type="AlphaFoldDB" id="A0A562V7A3"/>
<dbReference type="InterPro" id="IPR020103">
    <property type="entry name" value="PsdUridine_synth_cat_dom_sf"/>
</dbReference>
<evidence type="ECO:0000256" key="5">
    <source>
        <dbReference type="RuleBase" id="RU003887"/>
    </source>
</evidence>
<dbReference type="InterPro" id="IPR036986">
    <property type="entry name" value="S4_RNA-bd_sf"/>
</dbReference>
<dbReference type="InterPro" id="IPR020094">
    <property type="entry name" value="TruA/RsuA/RluB/E/F_N"/>
</dbReference>
<dbReference type="InterPro" id="IPR042092">
    <property type="entry name" value="PsdUridine_s_RsuA/RluB/E/F_cat"/>
</dbReference>
<comment type="caution">
    <text evidence="8">The sequence shown here is derived from an EMBL/GenBank/DDBJ whole genome shotgun (WGS) entry which is preliminary data.</text>
</comment>
<keyword evidence="3 5" id="KW-0413">Isomerase</keyword>
<gene>
    <name evidence="8" type="ORF">JN12_03694</name>
</gene>
<dbReference type="CDD" id="cd02870">
    <property type="entry name" value="PseudoU_synth_RsuA_like"/>
    <property type="match status" value="1"/>
</dbReference>
<evidence type="ECO:0000256" key="4">
    <source>
        <dbReference type="PROSITE-ProRule" id="PRU00182"/>
    </source>
</evidence>
<dbReference type="InterPro" id="IPR002942">
    <property type="entry name" value="S4_RNA-bd"/>
</dbReference>
<evidence type="ECO:0000256" key="2">
    <source>
        <dbReference type="ARBA" id="ARBA00022884"/>
    </source>
</evidence>
<reference evidence="8 9" key="1">
    <citation type="submission" date="2019-07" db="EMBL/GenBank/DDBJ databases">
        <title>Genomic Encyclopedia of Archaeal and Bacterial Type Strains, Phase II (KMG-II): from individual species to whole genera.</title>
        <authorList>
            <person name="Goeker M."/>
        </authorList>
    </citation>
    <scope>NUCLEOTIDE SEQUENCE [LARGE SCALE GENOMIC DNA]</scope>
    <source>
        <strain evidence="8 9">ATCC BAA-1139</strain>
    </source>
</reference>
<dbReference type="InterPro" id="IPR050343">
    <property type="entry name" value="RsuA_PseudoU_synthase"/>
</dbReference>
<dbReference type="CDD" id="cd00165">
    <property type="entry name" value="S4"/>
    <property type="match status" value="1"/>
</dbReference>
<dbReference type="FunFam" id="3.30.70.1560:FF:000001">
    <property type="entry name" value="Pseudouridine synthase"/>
    <property type="match status" value="1"/>
</dbReference>
<dbReference type="GO" id="GO:0005829">
    <property type="term" value="C:cytosol"/>
    <property type="evidence" value="ECO:0007669"/>
    <property type="project" value="UniProtKB-ARBA"/>
</dbReference>
<dbReference type="Gene3D" id="3.10.290.10">
    <property type="entry name" value="RNA-binding S4 domain"/>
    <property type="match status" value="1"/>
</dbReference>
<name>A0A562V7A3_9BACT</name>
<dbReference type="NCBIfam" id="TIGR00093">
    <property type="entry name" value="pseudouridine synthase"/>
    <property type="match status" value="1"/>
</dbReference>
<dbReference type="PROSITE" id="PS01149">
    <property type="entry name" value="PSI_RSU"/>
    <property type="match status" value="1"/>
</dbReference>
<feature type="region of interest" description="Disordered" evidence="6">
    <location>
        <begin position="234"/>
        <end position="346"/>
    </location>
</feature>
<dbReference type="InterPro" id="IPR000748">
    <property type="entry name" value="PsdUridine_synth_RsuA/RluB/E/F"/>
</dbReference>
<evidence type="ECO:0000256" key="1">
    <source>
        <dbReference type="ARBA" id="ARBA00008348"/>
    </source>
</evidence>
<dbReference type="FunFam" id="3.10.290.10:FF:000003">
    <property type="entry name" value="Pseudouridine synthase"/>
    <property type="match status" value="1"/>
</dbReference>
<proteinExistence type="inferred from homology"/>
<comment type="similarity">
    <text evidence="1 5">Belongs to the pseudouridine synthase RsuA family.</text>
</comment>
<dbReference type="SUPFAM" id="SSF55120">
    <property type="entry name" value="Pseudouridine synthase"/>
    <property type="match status" value="1"/>
</dbReference>
<dbReference type="PROSITE" id="PS50889">
    <property type="entry name" value="S4"/>
    <property type="match status" value="1"/>
</dbReference>
<dbReference type="PANTHER" id="PTHR47683">
    <property type="entry name" value="PSEUDOURIDINE SYNTHASE FAMILY PROTEIN-RELATED"/>
    <property type="match status" value="1"/>
</dbReference>
<feature type="compositionally biased region" description="Basic and acidic residues" evidence="6">
    <location>
        <begin position="271"/>
        <end position="293"/>
    </location>
</feature>
<dbReference type="SUPFAM" id="SSF55174">
    <property type="entry name" value="Alpha-L RNA-binding motif"/>
    <property type="match status" value="1"/>
</dbReference>
<dbReference type="GO" id="GO:0120159">
    <property type="term" value="F:rRNA pseudouridine synthase activity"/>
    <property type="evidence" value="ECO:0007669"/>
    <property type="project" value="UniProtKB-ARBA"/>
</dbReference>
<dbReference type="Pfam" id="PF01479">
    <property type="entry name" value="S4"/>
    <property type="match status" value="1"/>
</dbReference>
<evidence type="ECO:0000259" key="7">
    <source>
        <dbReference type="SMART" id="SM00363"/>
    </source>
</evidence>
<dbReference type="InterPro" id="IPR018496">
    <property type="entry name" value="PsdUridine_synth_RsuA/RluB_CS"/>
</dbReference>
<sequence length="346" mass="37889">MQERLQKILARAGISSRRAAEELITAGRVTVNGQVVTELGSKADPEQDTIMLDGKPVRPATRNVYILLHKPAGYVTTMKDPQGRPVVTDLLKGAKERLFPVGRLDYNTEGLLLLTNDGAWANTLAHPRHEVDKEYHVRVRGSVSPEQIASLASGVVLEDGPTAPARVGEIKASDNNTWLSVVIHEGRFRQVRRMCEAVGLSVVRLKRVRYGSLALGDLKPGEYRVLSDSEARALAGGEPTSPLPVTEAVKRPRGAPIKQFRNEAGGRTVTGRREEHRGKPATEGAERSRRRPTDAGPPTGKKHDPTHSTGQKRDHGTGQGTGESGHHRRTDRVREDGIGRPPRRKH</sequence>
<evidence type="ECO:0000313" key="9">
    <source>
        <dbReference type="Proteomes" id="UP000319449"/>
    </source>
</evidence>
<evidence type="ECO:0000256" key="6">
    <source>
        <dbReference type="SAM" id="MobiDB-lite"/>
    </source>
</evidence>
<dbReference type="GO" id="GO:0000455">
    <property type="term" value="P:enzyme-directed rRNA pseudouridine synthesis"/>
    <property type="evidence" value="ECO:0007669"/>
    <property type="project" value="UniProtKB-ARBA"/>
</dbReference>
<keyword evidence="2 4" id="KW-0694">RNA-binding</keyword>
<feature type="compositionally biased region" description="Basic and acidic residues" evidence="6">
    <location>
        <begin position="301"/>
        <end position="316"/>
    </location>
</feature>
<feature type="domain" description="RNA-binding S4" evidence="7">
    <location>
        <begin position="3"/>
        <end position="65"/>
    </location>
</feature>
<evidence type="ECO:0000256" key="3">
    <source>
        <dbReference type="ARBA" id="ARBA00023235"/>
    </source>
</evidence>
<dbReference type="Proteomes" id="UP000319449">
    <property type="component" value="Unassembled WGS sequence"/>
</dbReference>
<dbReference type="Gene3D" id="3.30.70.580">
    <property type="entry name" value="Pseudouridine synthase I, catalytic domain, N-terminal subdomain"/>
    <property type="match status" value="1"/>
</dbReference>
<dbReference type="GO" id="GO:0003723">
    <property type="term" value="F:RNA binding"/>
    <property type="evidence" value="ECO:0007669"/>
    <property type="project" value="UniProtKB-KW"/>
</dbReference>
<evidence type="ECO:0000313" key="8">
    <source>
        <dbReference type="EMBL" id="TWJ13770.1"/>
    </source>
</evidence>
<dbReference type="EC" id="5.4.99.-" evidence="5"/>
<dbReference type="PANTHER" id="PTHR47683:SF3">
    <property type="entry name" value="RIBOSOMAL LARGE SUBUNIT PSEUDOURIDINE SYNTHASE B"/>
    <property type="match status" value="1"/>
</dbReference>
<dbReference type="EMBL" id="VLLN01000035">
    <property type="protein sequence ID" value="TWJ13770.1"/>
    <property type="molecule type" value="Genomic_DNA"/>
</dbReference>
<accession>A0A562V7A3</accession>